<feature type="region of interest" description="Disordered" evidence="1">
    <location>
        <begin position="677"/>
        <end position="697"/>
    </location>
</feature>
<dbReference type="Proteomes" id="UP000695000">
    <property type="component" value="Unplaced"/>
</dbReference>
<evidence type="ECO:0000313" key="3">
    <source>
        <dbReference type="RefSeq" id="XP_017775058.1"/>
    </source>
</evidence>
<feature type="region of interest" description="Disordered" evidence="1">
    <location>
        <begin position="97"/>
        <end position="160"/>
    </location>
</feature>
<dbReference type="RefSeq" id="XP_017775058.1">
    <property type="nucleotide sequence ID" value="XM_017919569.1"/>
</dbReference>
<proteinExistence type="predicted"/>
<keyword evidence="2" id="KW-1185">Reference proteome</keyword>
<dbReference type="GeneID" id="108561574"/>
<feature type="region of interest" description="Disordered" evidence="1">
    <location>
        <begin position="64"/>
        <end position="84"/>
    </location>
</feature>
<dbReference type="InterPro" id="IPR011047">
    <property type="entry name" value="Quinoprotein_ADH-like_sf"/>
</dbReference>
<dbReference type="RefSeq" id="XP_017775059.1">
    <property type="nucleotide sequence ID" value="XM_017919570.1"/>
</dbReference>
<dbReference type="Gene3D" id="2.130.10.10">
    <property type="entry name" value="YVTN repeat-like/Quinoprotein amine dehydrogenase"/>
    <property type="match status" value="1"/>
</dbReference>
<evidence type="ECO:0000313" key="2">
    <source>
        <dbReference type="Proteomes" id="UP000695000"/>
    </source>
</evidence>
<dbReference type="SUPFAM" id="SSF50998">
    <property type="entry name" value="Quinoprotein alcohol dehydrogenase-like"/>
    <property type="match status" value="1"/>
</dbReference>
<sequence>MDSSDDKEEEEEEEEEQGIKLPKMNWWFYMKCRDEASAGEEVVAGKHRIVERYDFVNRIDEDMHHHQQQQEMMVPQSPESKKKDELCSYLQLMDLSRKPDTTDEEEEERCKSRRSTRVKNQMIMNMKKKLKDKLAGSSSGNDEESEDEFRWPPFPHENVPNERVNFDEAIKEIVDEDERVAADKENEQQQRRKRFLRRLKLRKRCSRRRRIIPRNELRIFVKPKVKVKKRKKVEEEVVVKVKEEVGVVEGEEDDDDEEEDVVRVWDHDYNLSPDNKESLNGLKCRPVDKSSARSLHSNLIKRRRHLKRSTLAGVFEKSSHMIEVFEEDGRILNCIYHGNHLVVIQTYSVSFWSQSALGLVLEAQNMWIPKGNICRLPLDNVCHLVESADSVFYAEGNNSYAYVELYTKEHKSEKRERPVTDVFVVVYFWRERQKEPEKKLLQLENIASHAKHVRYVAVKSACTVLVSWWEIVSDEKCVSKLRAYQLSSDYQTVCDVRELESVECRIESLHNIEDCDNLVMGCGDQNISVWNWEFGYMVATMRIDDGILSEPQTQWVKCDQGFLFAIQHCRSSGVMRLLAVNGINESWKRLQIYKPISGFKRLMGICVDGGILVGFYENGVLCWRVQTGDLIMDETNDETIKYLPSGKHVIAYTAFTQRLSVRSALSYLITNYDSSTAGDGGGSQQASASEMPHIPPS</sequence>
<protein>
    <submittedName>
        <fullName evidence="3 4">Uncharacterized protein LOC108561574</fullName>
    </submittedName>
</protein>
<evidence type="ECO:0000313" key="4">
    <source>
        <dbReference type="RefSeq" id="XP_017775059.1"/>
    </source>
</evidence>
<accession>A0ABM1MKF8</accession>
<name>A0ABM1MKF8_NICVS</name>
<dbReference type="InterPro" id="IPR015943">
    <property type="entry name" value="WD40/YVTN_repeat-like_dom_sf"/>
</dbReference>
<organism evidence="2 3">
    <name type="scientific">Nicrophorus vespilloides</name>
    <name type="common">Boreal carrion beetle</name>
    <dbReference type="NCBI Taxonomy" id="110193"/>
    <lineage>
        <taxon>Eukaryota</taxon>
        <taxon>Metazoa</taxon>
        <taxon>Ecdysozoa</taxon>
        <taxon>Arthropoda</taxon>
        <taxon>Hexapoda</taxon>
        <taxon>Insecta</taxon>
        <taxon>Pterygota</taxon>
        <taxon>Neoptera</taxon>
        <taxon>Endopterygota</taxon>
        <taxon>Coleoptera</taxon>
        <taxon>Polyphaga</taxon>
        <taxon>Staphyliniformia</taxon>
        <taxon>Silphidae</taxon>
        <taxon>Nicrophorinae</taxon>
        <taxon>Nicrophorus</taxon>
    </lineage>
</organism>
<gene>
    <name evidence="3 4" type="primary">LOC108561574</name>
</gene>
<evidence type="ECO:0000256" key="1">
    <source>
        <dbReference type="SAM" id="MobiDB-lite"/>
    </source>
</evidence>
<reference evidence="3 4" key="1">
    <citation type="submission" date="2025-05" db="UniProtKB">
        <authorList>
            <consortium name="RefSeq"/>
        </authorList>
    </citation>
    <scope>IDENTIFICATION</scope>
    <source>
        <tissue evidence="3 4">Whole Larva</tissue>
    </source>
</reference>